<accession>A0A7W9YMD7</accession>
<evidence type="ECO:0000256" key="1">
    <source>
        <dbReference type="SAM" id="MobiDB-lite"/>
    </source>
</evidence>
<protein>
    <submittedName>
        <fullName evidence="2">Uncharacterized protein</fullName>
    </submittedName>
</protein>
<organism evidence="2 3">
    <name type="scientific">Nocardiopsis mwathae</name>
    <dbReference type="NCBI Taxonomy" id="1472723"/>
    <lineage>
        <taxon>Bacteria</taxon>
        <taxon>Bacillati</taxon>
        <taxon>Actinomycetota</taxon>
        <taxon>Actinomycetes</taxon>
        <taxon>Streptosporangiales</taxon>
        <taxon>Nocardiopsidaceae</taxon>
        <taxon>Nocardiopsis</taxon>
    </lineage>
</organism>
<feature type="region of interest" description="Disordered" evidence="1">
    <location>
        <begin position="22"/>
        <end position="50"/>
    </location>
</feature>
<dbReference type="RefSeq" id="WP_184078821.1">
    <property type="nucleotide sequence ID" value="NZ_JACHDS010000001.1"/>
</dbReference>
<proteinExistence type="predicted"/>
<evidence type="ECO:0000313" key="2">
    <source>
        <dbReference type="EMBL" id="MBB6174659.1"/>
    </source>
</evidence>
<reference evidence="2 3" key="1">
    <citation type="submission" date="2020-08" db="EMBL/GenBank/DDBJ databases">
        <title>Sequencing the genomes of 1000 actinobacteria strains.</title>
        <authorList>
            <person name="Klenk H.-P."/>
        </authorList>
    </citation>
    <scope>NUCLEOTIDE SEQUENCE [LARGE SCALE GENOMIC DNA]</scope>
    <source>
        <strain evidence="2 3">DSM 46659</strain>
    </source>
</reference>
<comment type="caution">
    <text evidence="2">The sequence shown here is derived from an EMBL/GenBank/DDBJ whole genome shotgun (WGS) entry which is preliminary data.</text>
</comment>
<dbReference type="Proteomes" id="UP000546642">
    <property type="component" value="Unassembled WGS sequence"/>
</dbReference>
<name>A0A7W9YMD7_9ACTN</name>
<feature type="region of interest" description="Disordered" evidence="1">
    <location>
        <begin position="143"/>
        <end position="164"/>
    </location>
</feature>
<evidence type="ECO:0000313" key="3">
    <source>
        <dbReference type="Proteomes" id="UP000546642"/>
    </source>
</evidence>
<dbReference type="EMBL" id="JACHDS010000001">
    <property type="protein sequence ID" value="MBB6174659.1"/>
    <property type="molecule type" value="Genomic_DNA"/>
</dbReference>
<gene>
    <name evidence="2" type="ORF">HNR23_004719</name>
</gene>
<sequence>MHNVMLLLTLIAALLLRISGQHQPPSGRHAAGRRSPAAADTPALRRAPRPRPYAAELAASPAPAPGPSRIPDRDAFYRLAELSPHAPGWNFTYDHTALAPYTARNRAEPQMVIAAARVADLGAMLDSITSPAWPRPAALTAQQRSAAAAERGELDRLVRAGAGR</sequence>
<keyword evidence="3" id="KW-1185">Reference proteome</keyword>
<dbReference type="AlphaFoldDB" id="A0A7W9YMD7"/>
<feature type="compositionally biased region" description="Low complexity" evidence="1">
    <location>
        <begin position="36"/>
        <end position="45"/>
    </location>
</feature>